<proteinExistence type="inferred from homology"/>
<dbReference type="FunFam" id="1.10.510.10:FF:000048">
    <property type="entry name" value="Protein kinase C"/>
    <property type="match status" value="1"/>
</dbReference>
<accession>A0A183IU39</accession>
<keyword evidence="3" id="KW-0723">Serine/threonine-protein kinase</keyword>
<reference evidence="18 19" key="2">
    <citation type="submission" date="2018-11" db="EMBL/GenBank/DDBJ databases">
        <authorList>
            <consortium name="Pathogen Informatics"/>
        </authorList>
    </citation>
    <scope>NUCLEOTIDE SEQUENCE [LARGE SCALE GENOMIC DNA]</scope>
</reference>
<feature type="domain" description="Protein kinase" evidence="15">
    <location>
        <begin position="127"/>
        <end position="389"/>
    </location>
</feature>
<dbReference type="AlphaFoldDB" id="A0A183IU39"/>
<dbReference type="PROSITE" id="PS00479">
    <property type="entry name" value="ZF_DAG_PE_1"/>
    <property type="match status" value="1"/>
</dbReference>
<evidence type="ECO:0000256" key="6">
    <source>
        <dbReference type="ARBA" id="ARBA00022723"/>
    </source>
</evidence>
<evidence type="ECO:0000256" key="2">
    <source>
        <dbReference type="ARBA" id="ARBA00012429"/>
    </source>
</evidence>
<keyword evidence="19" id="KW-1185">Reference proteome</keyword>
<keyword evidence="8" id="KW-0547">Nucleotide-binding</keyword>
<dbReference type="FunFam" id="3.30.60.20:FF:000003">
    <property type="entry name" value="Protein kinase C delta"/>
    <property type="match status" value="1"/>
</dbReference>
<dbReference type="Pfam" id="PF00069">
    <property type="entry name" value="Pkinase"/>
    <property type="match status" value="1"/>
</dbReference>
<evidence type="ECO:0000256" key="12">
    <source>
        <dbReference type="ARBA" id="ARBA00022840"/>
    </source>
</evidence>
<evidence type="ECO:0000256" key="9">
    <source>
        <dbReference type="ARBA" id="ARBA00022771"/>
    </source>
</evidence>
<dbReference type="PRINTS" id="PR00008">
    <property type="entry name" value="DAGPEDOMAIN"/>
</dbReference>
<keyword evidence="12" id="KW-0067">ATP-binding</keyword>
<dbReference type="Gene3D" id="3.30.60.20">
    <property type="match status" value="1"/>
</dbReference>
<dbReference type="EC" id="2.7.11.13" evidence="2"/>
<evidence type="ECO:0000313" key="20">
    <source>
        <dbReference type="WBParaSite" id="SBAD_0000740301-mRNA-1"/>
    </source>
</evidence>
<evidence type="ECO:0000259" key="17">
    <source>
        <dbReference type="PROSITE" id="PS51285"/>
    </source>
</evidence>
<comment type="catalytic activity">
    <reaction evidence="13">
        <text>L-threonyl-[protein] + ATP = O-phospho-L-threonyl-[protein] + ADP + H(+)</text>
        <dbReference type="Rhea" id="RHEA:46608"/>
        <dbReference type="Rhea" id="RHEA-COMP:11060"/>
        <dbReference type="Rhea" id="RHEA-COMP:11605"/>
        <dbReference type="ChEBI" id="CHEBI:15378"/>
        <dbReference type="ChEBI" id="CHEBI:30013"/>
        <dbReference type="ChEBI" id="CHEBI:30616"/>
        <dbReference type="ChEBI" id="CHEBI:61977"/>
        <dbReference type="ChEBI" id="CHEBI:456216"/>
        <dbReference type="EC" id="2.7.11.13"/>
    </reaction>
</comment>
<dbReference type="GO" id="GO:0008270">
    <property type="term" value="F:zinc ion binding"/>
    <property type="evidence" value="ECO:0007669"/>
    <property type="project" value="UniProtKB-KW"/>
</dbReference>
<evidence type="ECO:0000256" key="1">
    <source>
        <dbReference type="ARBA" id="ARBA00005490"/>
    </source>
</evidence>
<dbReference type="SMART" id="SM00109">
    <property type="entry name" value="C1"/>
    <property type="match status" value="1"/>
</dbReference>
<evidence type="ECO:0000256" key="5">
    <source>
        <dbReference type="ARBA" id="ARBA00022679"/>
    </source>
</evidence>
<dbReference type="InterPro" id="IPR000719">
    <property type="entry name" value="Prot_kinase_dom"/>
</dbReference>
<keyword evidence="7" id="KW-0677">Repeat</keyword>
<dbReference type="Gene3D" id="3.30.200.20">
    <property type="entry name" value="Phosphorylase Kinase, domain 1"/>
    <property type="match status" value="1"/>
</dbReference>
<dbReference type="InterPro" id="IPR011009">
    <property type="entry name" value="Kinase-like_dom_sf"/>
</dbReference>
<protein>
    <recommendedName>
        <fullName evidence="2">protein kinase C</fullName>
        <ecNumber evidence="2">2.7.11.13</ecNumber>
    </recommendedName>
</protein>
<feature type="domain" description="AGC-kinase C-terminal" evidence="17">
    <location>
        <begin position="390"/>
        <end position="444"/>
    </location>
</feature>
<dbReference type="GO" id="GO:0005524">
    <property type="term" value="F:ATP binding"/>
    <property type="evidence" value="ECO:0007669"/>
    <property type="project" value="UniProtKB-KW"/>
</dbReference>
<evidence type="ECO:0000256" key="4">
    <source>
        <dbReference type="ARBA" id="ARBA00022553"/>
    </source>
</evidence>
<dbReference type="InterPro" id="IPR000961">
    <property type="entry name" value="AGC-kinase_C"/>
</dbReference>
<dbReference type="SMART" id="SM00220">
    <property type="entry name" value="S_TKc"/>
    <property type="match status" value="1"/>
</dbReference>
<comment type="catalytic activity">
    <reaction evidence="14">
        <text>L-seryl-[protein] + ATP = O-phospho-L-seryl-[protein] + ADP + H(+)</text>
        <dbReference type="Rhea" id="RHEA:17989"/>
        <dbReference type="Rhea" id="RHEA-COMP:9863"/>
        <dbReference type="Rhea" id="RHEA-COMP:11604"/>
        <dbReference type="ChEBI" id="CHEBI:15378"/>
        <dbReference type="ChEBI" id="CHEBI:29999"/>
        <dbReference type="ChEBI" id="CHEBI:30616"/>
        <dbReference type="ChEBI" id="CHEBI:83421"/>
        <dbReference type="ChEBI" id="CHEBI:456216"/>
        <dbReference type="EC" id="2.7.11.13"/>
    </reaction>
</comment>
<dbReference type="PROSITE" id="PS50081">
    <property type="entry name" value="ZF_DAG_PE_2"/>
    <property type="match status" value="1"/>
</dbReference>
<feature type="domain" description="Phorbol-ester/DAG-type" evidence="16">
    <location>
        <begin position="44"/>
        <end position="94"/>
    </location>
</feature>
<evidence type="ECO:0000313" key="18">
    <source>
        <dbReference type="EMBL" id="VDP12018.1"/>
    </source>
</evidence>
<dbReference type="GO" id="GO:0004697">
    <property type="term" value="F:diacylglycerol-dependent serine/threonine kinase activity"/>
    <property type="evidence" value="ECO:0007669"/>
    <property type="project" value="UniProtKB-EC"/>
</dbReference>
<dbReference type="Pfam" id="PF00130">
    <property type="entry name" value="C1_1"/>
    <property type="match status" value="1"/>
</dbReference>
<evidence type="ECO:0000256" key="14">
    <source>
        <dbReference type="ARBA" id="ARBA00047470"/>
    </source>
</evidence>
<dbReference type="CDD" id="cd20837">
    <property type="entry name" value="C1_nPKC_theta-like_rpt2"/>
    <property type="match status" value="1"/>
</dbReference>
<dbReference type="PROSITE" id="PS00108">
    <property type="entry name" value="PROTEIN_KINASE_ST"/>
    <property type="match status" value="1"/>
</dbReference>
<name>A0A183IU39_9BILA</name>
<dbReference type="WBParaSite" id="SBAD_0000740301-mRNA-1">
    <property type="protein sequence ID" value="SBAD_0000740301-mRNA-1"/>
    <property type="gene ID" value="SBAD_0000740301"/>
</dbReference>
<dbReference type="SUPFAM" id="SSF56112">
    <property type="entry name" value="Protein kinase-like (PK-like)"/>
    <property type="match status" value="1"/>
</dbReference>
<evidence type="ECO:0000256" key="11">
    <source>
        <dbReference type="ARBA" id="ARBA00022833"/>
    </source>
</evidence>
<dbReference type="Gene3D" id="1.10.510.10">
    <property type="entry name" value="Transferase(Phosphotransferase) domain 1"/>
    <property type="match status" value="1"/>
</dbReference>
<comment type="similarity">
    <text evidence="1">Belongs to the protein kinase superfamily. AGC Ser/Thr protein kinase family. PKC subfamily.</text>
</comment>
<evidence type="ECO:0000259" key="16">
    <source>
        <dbReference type="PROSITE" id="PS50081"/>
    </source>
</evidence>
<dbReference type="EMBL" id="UZAM01010354">
    <property type="protein sequence ID" value="VDP12018.1"/>
    <property type="molecule type" value="Genomic_DNA"/>
</dbReference>
<gene>
    <name evidence="18" type="ORF">SBAD_LOCUS7136</name>
</gene>
<dbReference type="PROSITE" id="PS50011">
    <property type="entry name" value="PROTEIN_KINASE_DOM"/>
    <property type="match status" value="1"/>
</dbReference>
<reference evidence="20" key="1">
    <citation type="submission" date="2016-06" db="UniProtKB">
        <authorList>
            <consortium name="WormBaseParasite"/>
        </authorList>
    </citation>
    <scope>IDENTIFICATION</scope>
</reference>
<sequence>YQSKALRIVVKPKNQRVYDFAGFTSVCQFIRRSYLKERFKIDLPHRFRLYSFKSPTFCDHCGSLLYGLYKQGVKCEVCGINAHSKCQGLMANLCGVNQLRLADTLAEIKISNNSTSNNNCSLSCSDITEKKLSTSSKASDVLLVELKGKKRYFAMKCLKKDVILNGEDIECTLIERRLLIMGSQCCFLTKCYGCLQSRDYVFFLMEFLNGGDLMYHIQRVKKFPEPCANVFRFYAAEILCGLTFLHDKSIIYRDLKLDNVMLDIEGHIHLTDFGMCKTEMNREHGKASTFCGTPDYIAPEIIKGKLYSEAVDFWSFGVLLYEMLIGQSPFHGEKEEELYESITNEQPAFPKSLSKEAVRCLHSLFDRNPDTRLGMPDCPQGPIRSHPFFRDIDWKKASMRQLTPPFKPTVVNQFTDFDEGVQSFSINDRIALTSVAVLRYENGF</sequence>
<keyword evidence="5" id="KW-0808">Transferase</keyword>
<organism evidence="20">
    <name type="scientific">Soboliphyme baturini</name>
    <dbReference type="NCBI Taxonomy" id="241478"/>
    <lineage>
        <taxon>Eukaryota</taxon>
        <taxon>Metazoa</taxon>
        <taxon>Ecdysozoa</taxon>
        <taxon>Nematoda</taxon>
        <taxon>Enoplea</taxon>
        <taxon>Dorylaimia</taxon>
        <taxon>Dioctophymatida</taxon>
        <taxon>Dioctophymatoidea</taxon>
        <taxon>Soboliphymatidae</taxon>
        <taxon>Soboliphyme</taxon>
    </lineage>
</organism>
<keyword evidence="9" id="KW-0863">Zinc-finger</keyword>
<keyword evidence="11" id="KW-0862">Zinc</keyword>
<dbReference type="OrthoDB" id="63267at2759"/>
<evidence type="ECO:0000256" key="13">
    <source>
        <dbReference type="ARBA" id="ARBA00047272"/>
    </source>
</evidence>
<keyword evidence="10" id="KW-0418">Kinase</keyword>
<evidence type="ECO:0000256" key="7">
    <source>
        <dbReference type="ARBA" id="ARBA00022737"/>
    </source>
</evidence>
<dbReference type="InterPro" id="IPR002219">
    <property type="entry name" value="PKC_DAG/PE"/>
</dbReference>
<dbReference type="SUPFAM" id="SSF57889">
    <property type="entry name" value="Cysteine-rich domain"/>
    <property type="match status" value="1"/>
</dbReference>
<evidence type="ECO:0000256" key="8">
    <source>
        <dbReference type="ARBA" id="ARBA00022741"/>
    </source>
</evidence>
<keyword evidence="4" id="KW-0597">Phosphoprotein</keyword>
<dbReference type="InterPro" id="IPR020454">
    <property type="entry name" value="DAG/PE-bd"/>
</dbReference>
<dbReference type="InterPro" id="IPR008271">
    <property type="entry name" value="Ser/Thr_kinase_AS"/>
</dbReference>
<evidence type="ECO:0000313" key="19">
    <source>
        <dbReference type="Proteomes" id="UP000270296"/>
    </source>
</evidence>
<dbReference type="PROSITE" id="PS51285">
    <property type="entry name" value="AGC_KINASE_CTER"/>
    <property type="match status" value="1"/>
</dbReference>
<dbReference type="InterPro" id="IPR046349">
    <property type="entry name" value="C1-like_sf"/>
</dbReference>
<keyword evidence="6" id="KW-0479">Metal-binding</keyword>
<evidence type="ECO:0000256" key="10">
    <source>
        <dbReference type="ARBA" id="ARBA00022777"/>
    </source>
</evidence>
<dbReference type="Proteomes" id="UP000270296">
    <property type="component" value="Unassembled WGS sequence"/>
</dbReference>
<evidence type="ECO:0000259" key="15">
    <source>
        <dbReference type="PROSITE" id="PS50011"/>
    </source>
</evidence>
<evidence type="ECO:0000256" key="3">
    <source>
        <dbReference type="ARBA" id="ARBA00022527"/>
    </source>
</evidence>
<dbReference type="PANTHER" id="PTHR24351">
    <property type="entry name" value="RIBOSOMAL PROTEIN S6 KINASE"/>
    <property type="match status" value="1"/>
</dbReference>